<dbReference type="OrthoDB" id="9770043at2"/>
<feature type="chain" id="PRO_5009200326" evidence="1">
    <location>
        <begin position="23"/>
        <end position="377"/>
    </location>
</feature>
<organism evidence="3 4">
    <name type="scientific">Rheinheimera salexigens</name>
    <dbReference type="NCBI Taxonomy" id="1628148"/>
    <lineage>
        <taxon>Bacteria</taxon>
        <taxon>Pseudomonadati</taxon>
        <taxon>Pseudomonadota</taxon>
        <taxon>Gammaproteobacteria</taxon>
        <taxon>Chromatiales</taxon>
        <taxon>Chromatiaceae</taxon>
        <taxon>Rheinheimera</taxon>
    </lineage>
</organism>
<sequence>MKLLRRSILMLGLGLTSFVASADTDTIKTRWADVKVDTVASGLNHPWGLAFLGDGRMLVTERAGNLRIVAADGSVGEPISGLPEIKVRGQGGLFDLRLSPNFSNDNLIYFSYSEPETAGSDITSTAVARARLENNKLHDVKVIFSQQPKVMGGRHYGGRLAFSANGDFLFIGLGDHGHRQDDVQKLDNHTGKLVRIHPDGSVPKSNPFVNQADAKPEIWSYGHRNIQGMDIQPTTGQLWTVEHGPQGGDEVNMPKAGLNYGWPVITHGEQYGGGEVGIGFKKDGMEQPIWHWTPSIAVSGVAFYQGSQFPQWQGNLLATGLKGQQVARLEVNGDHIIHQETLNLKRRIREVKVSPDGSIYLLTDEPKGAILRLSAVK</sequence>
<keyword evidence="4" id="KW-1185">Reference proteome</keyword>
<dbReference type="InterPro" id="IPR011041">
    <property type="entry name" value="Quinoprot_gluc/sorb_DH_b-prop"/>
</dbReference>
<evidence type="ECO:0000313" key="4">
    <source>
        <dbReference type="Proteomes" id="UP000242258"/>
    </source>
</evidence>
<dbReference type="InterPro" id="IPR011042">
    <property type="entry name" value="6-blade_b-propeller_TolB-like"/>
</dbReference>
<name>A0A1E7Q3R9_9GAMM</name>
<feature type="signal peptide" evidence="1">
    <location>
        <begin position="1"/>
        <end position="22"/>
    </location>
</feature>
<proteinExistence type="predicted"/>
<keyword evidence="1" id="KW-0732">Signal</keyword>
<dbReference type="RefSeq" id="WP_070048342.1">
    <property type="nucleotide sequence ID" value="NZ_CBCSDO010000001.1"/>
</dbReference>
<feature type="domain" description="Glucose/Sorbosone dehydrogenase" evidence="2">
    <location>
        <begin position="43"/>
        <end position="372"/>
    </location>
</feature>
<dbReference type="InterPro" id="IPR012938">
    <property type="entry name" value="Glc/Sorbosone_DH"/>
</dbReference>
<protein>
    <submittedName>
        <fullName evidence="3">Oxidoreductase</fullName>
    </submittedName>
</protein>
<evidence type="ECO:0000259" key="2">
    <source>
        <dbReference type="Pfam" id="PF07995"/>
    </source>
</evidence>
<dbReference type="AlphaFoldDB" id="A0A1E7Q3R9"/>
<dbReference type="PANTHER" id="PTHR19328:SF75">
    <property type="entry name" value="ALDOSE SUGAR DEHYDROGENASE YLII"/>
    <property type="match status" value="1"/>
</dbReference>
<dbReference type="Pfam" id="PF07995">
    <property type="entry name" value="GSDH"/>
    <property type="match status" value="1"/>
</dbReference>
<dbReference type="EMBL" id="MKEK01000001">
    <property type="protein sequence ID" value="OEY68776.1"/>
    <property type="molecule type" value="Genomic_DNA"/>
</dbReference>
<dbReference type="SUPFAM" id="SSF50952">
    <property type="entry name" value="Soluble quinoprotein glucose dehydrogenase"/>
    <property type="match status" value="1"/>
</dbReference>
<dbReference type="PANTHER" id="PTHR19328">
    <property type="entry name" value="HEDGEHOG-INTERACTING PROTEIN"/>
    <property type="match status" value="1"/>
</dbReference>
<evidence type="ECO:0000256" key="1">
    <source>
        <dbReference type="SAM" id="SignalP"/>
    </source>
</evidence>
<dbReference type="Proteomes" id="UP000242258">
    <property type="component" value="Unassembled WGS sequence"/>
</dbReference>
<reference evidence="4" key="1">
    <citation type="submission" date="2016-09" db="EMBL/GenBank/DDBJ databases">
        <authorList>
            <person name="Wan X."/>
            <person name="Hou S."/>
        </authorList>
    </citation>
    <scope>NUCLEOTIDE SEQUENCE [LARGE SCALE GENOMIC DNA]</scope>
    <source>
        <strain evidence="4">KH87</strain>
    </source>
</reference>
<comment type="caution">
    <text evidence="3">The sequence shown here is derived from an EMBL/GenBank/DDBJ whole genome shotgun (WGS) entry which is preliminary data.</text>
</comment>
<evidence type="ECO:0000313" key="3">
    <source>
        <dbReference type="EMBL" id="OEY68776.1"/>
    </source>
</evidence>
<dbReference type="STRING" id="1628148.BI198_03750"/>
<dbReference type="Gene3D" id="2.120.10.30">
    <property type="entry name" value="TolB, C-terminal domain"/>
    <property type="match status" value="1"/>
</dbReference>
<gene>
    <name evidence="3" type="ORF">BI198_03750</name>
</gene>
<accession>A0A1E7Q3R9</accession>